<dbReference type="Proteomes" id="UP000243250">
    <property type="component" value="Unassembled WGS sequence"/>
</dbReference>
<sequence>MSRLRDLLAFCTLACLWGLSVAAVEIGFASFPPLLLSAFRYDIAGALLLGYVAATRDDWYPTTRGDAVSILGGGVFWIAVGNGVWFVGQGLTSSVLSGLMTSLTPIATAAVSWVVLLEDRLTVVSLFGLFVSFGGALLFVLPTGPATLTAAVVGKLLLLVGVAGLAVGSVLMRWASTSLASVPRTAWATLVGAAFIHVLSVLAGEQWSATVTTTGLASLLYLSVGATVVGYVLFFTLLDRHPAIEVTLVTYLVPVVAAAAGWLLFGEAISARMGAGFAVVVVGFLLMKRRELRAEFARLESRR</sequence>
<dbReference type="GO" id="GO:0016020">
    <property type="term" value="C:membrane"/>
    <property type="evidence" value="ECO:0007669"/>
    <property type="project" value="UniProtKB-SubCell"/>
</dbReference>
<evidence type="ECO:0000256" key="2">
    <source>
        <dbReference type="ARBA" id="ARBA00022692"/>
    </source>
</evidence>
<evidence type="ECO:0000313" key="7">
    <source>
        <dbReference type="EMBL" id="SFR65480.1"/>
    </source>
</evidence>
<dbReference type="InterPro" id="IPR050638">
    <property type="entry name" value="AA-Vitamin_Transporters"/>
</dbReference>
<keyword evidence="8" id="KW-1185">Reference proteome</keyword>
<feature type="transmembrane region" description="Helical" evidence="5">
    <location>
        <begin position="94"/>
        <end position="116"/>
    </location>
</feature>
<dbReference type="RefSeq" id="WP_089882744.1">
    <property type="nucleotide sequence ID" value="NZ_FOYS01000005.1"/>
</dbReference>
<feature type="transmembrane region" description="Helical" evidence="5">
    <location>
        <begin position="67"/>
        <end position="88"/>
    </location>
</feature>
<proteinExistence type="predicted"/>
<name>A0A1I6IGN7_9EURY</name>
<evidence type="ECO:0000313" key="8">
    <source>
        <dbReference type="Proteomes" id="UP000243250"/>
    </source>
</evidence>
<accession>A0A1I6IGN7</accession>
<feature type="domain" description="EamA" evidence="6">
    <location>
        <begin position="8"/>
        <end position="140"/>
    </location>
</feature>
<dbReference type="OrthoDB" id="17861at2157"/>
<dbReference type="PANTHER" id="PTHR32322:SF2">
    <property type="entry name" value="EAMA DOMAIN-CONTAINING PROTEIN"/>
    <property type="match status" value="1"/>
</dbReference>
<evidence type="ECO:0000259" key="6">
    <source>
        <dbReference type="Pfam" id="PF00892"/>
    </source>
</evidence>
<comment type="subcellular location">
    <subcellularLocation>
        <location evidence="1">Membrane</location>
        <topology evidence="1">Multi-pass membrane protein</topology>
    </subcellularLocation>
</comment>
<evidence type="ECO:0000256" key="1">
    <source>
        <dbReference type="ARBA" id="ARBA00004141"/>
    </source>
</evidence>
<feature type="transmembrane region" description="Helical" evidence="5">
    <location>
        <begin position="123"/>
        <end position="141"/>
    </location>
</feature>
<dbReference type="AlphaFoldDB" id="A0A1I6IGN7"/>
<feature type="domain" description="EamA" evidence="6">
    <location>
        <begin position="154"/>
        <end position="287"/>
    </location>
</feature>
<dbReference type="InterPro" id="IPR037185">
    <property type="entry name" value="EmrE-like"/>
</dbReference>
<keyword evidence="2 5" id="KW-0812">Transmembrane</keyword>
<reference evidence="8" key="1">
    <citation type="submission" date="2016-10" db="EMBL/GenBank/DDBJ databases">
        <authorList>
            <person name="Varghese N."/>
            <person name="Submissions S."/>
        </authorList>
    </citation>
    <scope>NUCLEOTIDE SEQUENCE [LARGE SCALE GENOMIC DNA]</scope>
    <source>
        <strain evidence="8">CGMCC 1.8711</strain>
    </source>
</reference>
<organism evidence="7 8">
    <name type="scientific">Halogeometricum limi</name>
    <dbReference type="NCBI Taxonomy" id="555875"/>
    <lineage>
        <taxon>Archaea</taxon>
        <taxon>Methanobacteriati</taxon>
        <taxon>Methanobacteriota</taxon>
        <taxon>Stenosarchaea group</taxon>
        <taxon>Halobacteria</taxon>
        <taxon>Halobacteriales</taxon>
        <taxon>Haloferacaceae</taxon>
        <taxon>Halogeometricum</taxon>
    </lineage>
</organism>
<dbReference type="InterPro" id="IPR000620">
    <property type="entry name" value="EamA_dom"/>
</dbReference>
<keyword evidence="4 5" id="KW-0472">Membrane</keyword>
<evidence type="ECO:0000256" key="5">
    <source>
        <dbReference type="SAM" id="Phobius"/>
    </source>
</evidence>
<feature type="transmembrane region" description="Helical" evidence="5">
    <location>
        <begin position="271"/>
        <end position="287"/>
    </location>
</feature>
<evidence type="ECO:0000256" key="3">
    <source>
        <dbReference type="ARBA" id="ARBA00022989"/>
    </source>
</evidence>
<dbReference type="Pfam" id="PF00892">
    <property type="entry name" value="EamA"/>
    <property type="match status" value="2"/>
</dbReference>
<dbReference type="PANTHER" id="PTHR32322">
    <property type="entry name" value="INNER MEMBRANE TRANSPORTER"/>
    <property type="match status" value="1"/>
</dbReference>
<feature type="transmembrane region" description="Helical" evidence="5">
    <location>
        <begin position="216"/>
        <end position="234"/>
    </location>
</feature>
<gene>
    <name evidence="7" type="ORF">SAMN04488124_3195</name>
</gene>
<evidence type="ECO:0000256" key="4">
    <source>
        <dbReference type="ARBA" id="ARBA00023136"/>
    </source>
</evidence>
<feature type="transmembrane region" description="Helical" evidence="5">
    <location>
        <begin position="38"/>
        <end position="55"/>
    </location>
</feature>
<protein>
    <submittedName>
        <fullName evidence="7">Permease of the drug/metabolite transporter (DMT) superfamily</fullName>
    </submittedName>
</protein>
<feature type="transmembrane region" description="Helical" evidence="5">
    <location>
        <begin position="153"/>
        <end position="174"/>
    </location>
</feature>
<dbReference type="EMBL" id="FOYS01000005">
    <property type="protein sequence ID" value="SFR65480.1"/>
    <property type="molecule type" value="Genomic_DNA"/>
</dbReference>
<feature type="transmembrane region" description="Helical" evidence="5">
    <location>
        <begin position="186"/>
        <end position="204"/>
    </location>
</feature>
<dbReference type="SUPFAM" id="SSF103481">
    <property type="entry name" value="Multidrug resistance efflux transporter EmrE"/>
    <property type="match status" value="2"/>
</dbReference>
<keyword evidence="3 5" id="KW-1133">Transmembrane helix</keyword>
<feature type="transmembrane region" description="Helical" evidence="5">
    <location>
        <begin position="246"/>
        <end position="265"/>
    </location>
</feature>